<evidence type="ECO:0000313" key="2">
    <source>
        <dbReference type="EMBL" id="POG58908.1"/>
    </source>
</evidence>
<feature type="non-terminal residue" evidence="2">
    <location>
        <position position="67"/>
    </location>
</feature>
<keyword evidence="1" id="KW-1133">Transmembrane helix</keyword>
<reference evidence="2 3" key="1">
    <citation type="journal article" date="2013" name="Proc. Natl. Acad. Sci. U.S.A.">
        <title>Genome of an arbuscular mycorrhizal fungus provides insight into the oldest plant symbiosis.</title>
        <authorList>
            <person name="Tisserant E."/>
            <person name="Malbreil M."/>
            <person name="Kuo A."/>
            <person name="Kohler A."/>
            <person name="Symeonidi A."/>
            <person name="Balestrini R."/>
            <person name="Charron P."/>
            <person name="Duensing N."/>
            <person name="Frei Dit Frey N."/>
            <person name="Gianinazzi-Pearson V."/>
            <person name="Gilbert L.B."/>
            <person name="Handa Y."/>
            <person name="Herr J.R."/>
            <person name="Hijri M."/>
            <person name="Koul R."/>
            <person name="Kawaguchi M."/>
            <person name="Krajinski F."/>
            <person name="Lammers P.J."/>
            <person name="Masclaux F.G."/>
            <person name="Murat C."/>
            <person name="Morin E."/>
            <person name="Ndikumana S."/>
            <person name="Pagni M."/>
            <person name="Petitpierre D."/>
            <person name="Requena N."/>
            <person name="Rosikiewicz P."/>
            <person name="Riley R."/>
            <person name="Saito K."/>
            <person name="San Clemente H."/>
            <person name="Shapiro H."/>
            <person name="van Tuinen D."/>
            <person name="Becard G."/>
            <person name="Bonfante P."/>
            <person name="Paszkowski U."/>
            <person name="Shachar-Hill Y.Y."/>
            <person name="Tuskan G.A."/>
            <person name="Young P.W."/>
            <person name="Sanders I.R."/>
            <person name="Henrissat B."/>
            <person name="Rensing S.A."/>
            <person name="Grigoriev I.V."/>
            <person name="Corradi N."/>
            <person name="Roux C."/>
            <person name="Martin F."/>
        </authorList>
    </citation>
    <scope>NUCLEOTIDE SEQUENCE [LARGE SCALE GENOMIC DNA]</scope>
    <source>
        <strain evidence="2 3">DAOM 197198</strain>
    </source>
</reference>
<keyword evidence="1" id="KW-0472">Membrane</keyword>
<reference evidence="2 3" key="2">
    <citation type="journal article" date="2018" name="New Phytol.">
        <title>High intraspecific genome diversity in the model arbuscular mycorrhizal symbiont Rhizophagus irregularis.</title>
        <authorList>
            <person name="Chen E.C.H."/>
            <person name="Morin E."/>
            <person name="Beaudet D."/>
            <person name="Noel J."/>
            <person name="Yildirir G."/>
            <person name="Ndikumana S."/>
            <person name="Charron P."/>
            <person name="St-Onge C."/>
            <person name="Giorgi J."/>
            <person name="Kruger M."/>
            <person name="Marton T."/>
            <person name="Ropars J."/>
            <person name="Grigoriev I.V."/>
            <person name="Hainaut M."/>
            <person name="Henrissat B."/>
            <person name="Roux C."/>
            <person name="Martin F."/>
            <person name="Corradi N."/>
        </authorList>
    </citation>
    <scope>NUCLEOTIDE SEQUENCE [LARGE SCALE GENOMIC DNA]</scope>
    <source>
        <strain evidence="2 3">DAOM 197198</strain>
    </source>
</reference>
<keyword evidence="1" id="KW-0812">Transmembrane</keyword>
<evidence type="ECO:0000313" key="3">
    <source>
        <dbReference type="Proteomes" id="UP000018888"/>
    </source>
</evidence>
<protein>
    <submittedName>
        <fullName evidence="2">Uncharacterized protein</fullName>
    </submittedName>
</protein>
<feature type="non-terminal residue" evidence="2">
    <location>
        <position position="1"/>
    </location>
</feature>
<feature type="transmembrane region" description="Helical" evidence="1">
    <location>
        <begin position="39"/>
        <end position="59"/>
    </location>
</feature>
<dbReference type="Proteomes" id="UP000018888">
    <property type="component" value="Unassembled WGS sequence"/>
</dbReference>
<evidence type="ECO:0000256" key="1">
    <source>
        <dbReference type="SAM" id="Phobius"/>
    </source>
</evidence>
<accession>A0A2P4P0L1</accession>
<dbReference type="AlphaFoldDB" id="A0A2P4P0L1"/>
<dbReference type="EMBL" id="AUPC02000488">
    <property type="protein sequence ID" value="POG58908.1"/>
    <property type="molecule type" value="Genomic_DNA"/>
</dbReference>
<proteinExistence type="predicted"/>
<organism evidence="2 3">
    <name type="scientific">Rhizophagus irregularis (strain DAOM 181602 / DAOM 197198 / MUCL 43194)</name>
    <name type="common">Arbuscular mycorrhizal fungus</name>
    <name type="synonym">Glomus intraradices</name>
    <dbReference type="NCBI Taxonomy" id="747089"/>
    <lineage>
        <taxon>Eukaryota</taxon>
        <taxon>Fungi</taxon>
        <taxon>Fungi incertae sedis</taxon>
        <taxon>Mucoromycota</taxon>
        <taxon>Glomeromycotina</taxon>
        <taxon>Glomeromycetes</taxon>
        <taxon>Glomerales</taxon>
        <taxon>Glomeraceae</taxon>
        <taxon>Rhizophagus</taxon>
    </lineage>
</organism>
<sequence length="67" mass="7793">ISVFIIPAKFMSVFIILAKFANGHLCLFYNSGQILLGEIILILAKLMCNLKKIFAFFIVTRWYKMYI</sequence>
<keyword evidence="3" id="KW-1185">Reference proteome</keyword>
<gene>
    <name evidence="2" type="ORF">GLOIN_2v1726796</name>
</gene>
<comment type="caution">
    <text evidence="2">The sequence shown here is derived from an EMBL/GenBank/DDBJ whole genome shotgun (WGS) entry which is preliminary data.</text>
</comment>
<name>A0A2P4P0L1_RHIID</name>